<reference evidence="3 4" key="1">
    <citation type="journal article" date="2019" name="Int. J. Syst. Evol. Microbiol.">
        <title>The Global Catalogue of Microorganisms (GCM) 10K type strain sequencing project: providing services to taxonomists for standard genome sequencing and annotation.</title>
        <authorList>
            <consortium name="The Broad Institute Genomics Platform"/>
            <consortium name="The Broad Institute Genome Sequencing Center for Infectious Disease"/>
            <person name="Wu L."/>
            <person name="Ma J."/>
        </authorList>
    </citation>
    <scope>NUCLEOTIDE SEQUENCE [LARGE SCALE GENOMIC DNA]</scope>
    <source>
        <strain evidence="3 4">JCM 16021</strain>
    </source>
</reference>
<comment type="similarity">
    <text evidence="1">Belongs to the peptidase S13 family.</text>
</comment>
<dbReference type="NCBIfam" id="TIGR00666">
    <property type="entry name" value="PBP4"/>
    <property type="match status" value="1"/>
</dbReference>
<dbReference type="PANTHER" id="PTHR30023">
    <property type="entry name" value="D-ALANYL-D-ALANINE CARBOXYPEPTIDASE"/>
    <property type="match status" value="1"/>
</dbReference>
<evidence type="ECO:0008006" key="5">
    <source>
        <dbReference type="Google" id="ProtNLM"/>
    </source>
</evidence>
<organism evidence="3 4">
    <name type="scientific">Nocardioides bigeumensis</name>
    <dbReference type="NCBI Taxonomy" id="433657"/>
    <lineage>
        <taxon>Bacteria</taxon>
        <taxon>Bacillati</taxon>
        <taxon>Actinomycetota</taxon>
        <taxon>Actinomycetes</taxon>
        <taxon>Propionibacteriales</taxon>
        <taxon>Nocardioidaceae</taxon>
        <taxon>Nocardioides</taxon>
    </lineage>
</organism>
<comment type="caution">
    <text evidence="3">The sequence shown here is derived from an EMBL/GenBank/DDBJ whole genome shotgun (WGS) entry which is preliminary data.</text>
</comment>
<dbReference type="InterPro" id="IPR012338">
    <property type="entry name" value="Beta-lactam/transpept-like"/>
</dbReference>
<dbReference type="Proteomes" id="UP001500575">
    <property type="component" value="Unassembled WGS sequence"/>
</dbReference>
<gene>
    <name evidence="3" type="ORF">GCM10009843_35340</name>
</gene>
<dbReference type="SUPFAM" id="SSF56601">
    <property type="entry name" value="beta-lactamase/transpeptidase-like"/>
    <property type="match status" value="1"/>
</dbReference>
<dbReference type="Pfam" id="PF02113">
    <property type="entry name" value="Peptidase_S13"/>
    <property type="match status" value="2"/>
</dbReference>
<evidence type="ECO:0000313" key="4">
    <source>
        <dbReference type="Proteomes" id="UP001500575"/>
    </source>
</evidence>
<accession>A0ABN2YSN3</accession>
<proteinExistence type="inferred from homology"/>
<dbReference type="PRINTS" id="PR00922">
    <property type="entry name" value="DADACBPTASE3"/>
</dbReference>
<dbReference type="EMBL" id="BAAAQQ010000013">
    <property type="protein sequence ID" value="GAA2131613.1"/>
    <property type="molecule type" value="Genomic_DNA"/>
</dbReference>
<evidence type="ECO:0000256" key="1">
    <source>
        <dbReference type="ARBA" id="ARBA00006096"/>
    </source>
</evidence>
<evidence type="ECO:0000256" key="2">
    <source>
        <dbReference type="ARBA" id="ARBA00022801"/>
    </source>
</evidence>
<name>A0ABN2YSN3_9ACTN</name>
<dbReference type="PANTHER" id="PTHR30023:SF0">
    <property type="entry name" value="PENICILLIN-SENSITIVE CARBOXYPEPTIDASE A"/>
    <property type="match status" value="1"/>
</dbReference>
<dbReference type="Gene3D" id="3.40.710.10">
    <property type="entry name" value="DD-peptidase/beta-lactamase superfamily"/>
    <property type="match status" value="2"/>
</dbReference>
<keyword evidence="4" id="KW-1185">Reference proteome</keyword>
<dbReference type="InterPro" id="IPR000667">
    <property type="entry name" value="Peptidase_S13"/>
</dbReference>
<sequence length="482" mass="49131">MALLALFVIGGLVVAELQLGVGRAWLDDALQAEPDPVTAPAEVEPPAGLELPELVAPAPVADTAGEPAVRPRAVRRTLAAALDDPDLGKHVAVAVAGVDGGPVVSAVEGRGGETVTPASTTKLLTTTAALAALGPDHVFTTRTVLSGQGASRRVTLVGGGDPYLASRPAAPDDAAYPPRADVLTLARLTARELRARGVRTVAIGYDDTLFSGPVASPDWEPGYLPDAVVAPITALWVDGGRPESGVGRVDDPSEYAARVFADALRRQRIKIRGELADRPAVPEAAPLAEVASAPLDQVVEHVLEVSDNEAAEVLAHQTGLAVTGEGSFAGGRRGVAETLGGLGIDLTGVEVYDGSGLSRRSRVRLDTLVEVLRVAADPQHPELRAVVTGLPVAGFTGSLALRFDATNAAAGAGLVRAKTGTLSGVHGLAGIVTDAKGEPVVMVAVADGVPREDDLANLEARLAVDRIAAALTGCTCTLGSTS</sequence>
<protein>
    <recommendedName>
        <fullName evidence="5">Serine-type D-Ala-D-Ala carboxypeptidase</fullName>
    </recommendedName>
</protein>
<evidence type="ECO:0000313" key="3">
    <source>
        <dbReference type="EMBL" id="GAA2131613.1"/>
    </source>
</evidence>
<keyword evidence="2" id="KW-0378">Hydrolase</keyword>